<protein>
    <submittedName>
        <fullName evidence="1">Uncharacterized protein</fullName>
    </submittedName>
</protein>
<evidence type="ECO:0000313" key="1">
    <source>
        <dbReference type="EMBL" id="KAJ9100078.1"/>
    </source>
</evidence>
<dbReference type="Proteomes" id="UP001241377">
    <property type="component" value="Unassembled WGS sequence"/>
</dbReference>
<dbReference type="EMBL" id="JASBWR010000066">
    <property type="protein sequence ID" value="KAJ9100078.1"/>
    <property type="molecule type" value="Genomic_DNA"/>
</dbReference>
<reference evidence="1" key="1">
    <citation type="submission" date="2023-04" db="EMBL/GenBank/DDBJ databases">
        <title>Draft Genome sequencing of Naganishia species isolated from polar environments using Oxford Nanopore Technology.</title>
        <authorList>
            <person name="Leo P."/>
            <person name="Venkateswaran K."/>
        </authorList>
    </citation>
    <scope>NUCLEOTIDE SEQUENCE</scope>
    <source>
        <strain evidence="1">MNA-CCFEE 5261</strain>
    </source>
</reference>
<evidence type="ECO:0000313" key="2">
    <source>
        <dbReference type="Proteomes" id="UP001241377"/>
    </source>
</evidence>
<keyword evidence="2" id="KW-1185">Reference proteome</keyword>
<sequence>MATQSYYHQQYSLRKSLNSSNVNSQHWRLHHTVGQHLDDFKSNDNSTVLSPSSRSRGLLDQVAGFNPLAFHEQSSGPLMPHERPSWAPHPTKVKPKGKPSHREVQFQNDREPKQWDRKHIDGHLQFSTERFVNRSSDGRTPSRQESFDDSQKHRKILPRNVLQGWEASTPRMQPVPHLAIVPPTYEQFSAQHSHFKNFQGAEYEHRRNKEAGEYEFQDSDQLRIRFLSNGMRFLPLRPFHHDQRVEHSRSGVQYGPTTHSHPSTMYNSSAVEMLESLPYIGKDGVEDHAQCVQHGLYTWDGRPGEISDDNNEIIFLGERRNLTGVDAPEFDAPFAPYAMNRRPMPVDATNIEPSSVEKMDAMVNLLLVAAETLNRDEVAQQDRAGSESSADAGSHDYTMSSPSPMSLSPLQTLAKLSTERLIESQAAKSDLPGTANRSANVKPASIWIRGGQRSRNKEEVNKRKLKPYDRPILKAKRKSRTTSSDLKWCTDFPSFEKLAAARKGSISERTSLSDLPPGLGKKVNFADMPDNESFKTKSESETATSLEETSKPVLPVPKKRRGRPPKIKVEGAEQQPTPKPVQSKQPTRNASGQGGGEGKSTTTRSGRKVKSVRYVI</sequence>
<gene>
    <name evidence="1" type="ORF">QFC19_005758</name>
</gene>
<accession>A0ACC2VLN0</accession>
<name>A0ACC2VLN0_9TREE</name>
<organism evidence="1 2">
    <name type="scientific">Naganishia cerealis</name>
    <dbReference type="NCBI Taxonomy" id="610337"/>
    <lineage>
        <taxon>Eukaryota</taxon>
        <taxon>Fungi</taxon>
        <taxon>Dikarya</taxon>
        <taxon>Basidiomycota</taxon>
        <taxon>Agaricomycotina</taxon>
        <taxon>Tremellomycetes</taxon>
        <taxon>Filobasidiales</taxon>
        <taxon>Filobasidiaceae</taxon>
        <taxon>Naganishia</taxon>
    </lineage>
</organism>
<proteinExistence type="predicted"/>
<comment type="caution">
    <text evidence="1">The sequence shown here is derived from an EMBL/GenBank/DDBJ whole genome shotgun (WGS) entry which is preliminary data.</text>
</comment>